<dbReference type="AlphaFoldDB" id="A0AAV9FM69"/>
<evidence type="ECO:0000313" key="2">
    <source>
        <dbReference type="Proteomes" id="UP001180020"/>
    </source>
</evidence>
<name>A0AAV9FM69_ACOCL</name>
<dbReference type="Gene3D" id="3.40.50.720">
    <property type="entry name" value="NAD(P)-binding Rossmann-like Domain"/>
    <property type="match status" value="1"/>
</dbReference>
<evidence type="ECO:0000313" key="1">
    <source>
        <dbReference type="EMBL" id="KAK1326339.1"/>
    </source>
</evidence>
<comment type="caution">
    <text evidence="1">The sequence shown here is derived from an EMBL/GenBank/DDBJ whole genome shotgun (WGS) entry which is preliminary data.</text>
</comment>
<proteinExistence type="predicted"/>
<reference evidence="1" key="2">
    <citation type="submission" date="2023-06" db="EMBL/GenBank/DDBJ databases">
        <authorList>
            <person name="Ma L."/>
            <person name="Liu K.-W."/>
            <person name="Li Z."/>
            <person name="Hsiao Y.-Y."/>
            <person name="Qi Y."/>
            <person name="Fu T."/>
            <person name="Tang G."/>
            <person name="Zhang D."/>
            <person name="Sun W.-H."/>
            <person name="Liu D.-K."/>
            <person name="Li Y."/>
            <person name="Chen G.-Z."/>
            <person name="Liu X.-D."/>
            <person name="Liao X.-Y."/>
            <person name="Jiang Y.-T."/>
            <person name="Yu X."/>
            <person name="Hao Y."/>
            <person name="Huang J."/>
            <person name="Zhao X.-W."/>
            <person name="Ke S."/>
            <person name="Chen Y.-Y."/>
            <person name="Wu W.-L."/>
            <person name="Hsu J.-L."/>
            <person name="Lin Y.-F."/>
            <person name="Huang M.-D."/>
            <person name="Li C.-Y."/>
            <person name="Huang L."/>
            <person name="Wang Z.-W."/>
            <person name="Zhao X."/>
            <person name="Zhong W.-Y."/>
            <person name="Peng D.-H."/>
            <person name="Ahmad S."/>
            <person name="Lan S."/>
            <person name="Zhang J.-S."/>
            <person name="Tsai W.-C."/>
            <person name="Van De Peer Y."/>
            <person name="Liu Z.-J."/>
        </authorList>
    </citation>
    <scope>NUCLEOTIDE SEQUENCE</scope>
    <source>
        <strain evidence="1">CP</strain>
        <tissue evidence="1">Leaves</tissue>
    </source>
</reference>
<accession>A0AAV9FM69</accession>
<dbReference type="Gene3D" id="3.90.25.10">
    <property type="entry name" value="UDP-galactose 4-epimerase, domain 1"/>
    <property type="match status" value="1"/>
</dbReference>
<keyword evidence="2" id="KW-1185">Reference proteome</keyword>
<organism evidence="1 2">
    <name type="scientific">Acorus calamus</name>
    <name type="common">Sweet flag</name>
    <dbReference type="NCBI Taxonomy" id="4465"/>
    <lineage>
        <taxon>Eukaryota</taxon>
        <taxon>Viridiplantae</taxon>
        <taxon>Streptophyta</taxon>
        <taxon>Embryophyta</taxon>
        <taxon>Tracheophyta</taxon>
        <taxon>Spermatophyta</taxon>
        <taxon>Magnoliopsida</taxon>
        <taxon>Liliopsida</taxon>
        <taxon>Acoraceae</taxon>
        <taxon>Acorus</taxon>
    </lineage>
</organism>
<reference evidence="1" key="1">
    <citation type="journal article" date="2023" name="Nat. Commun.">
        <title>Diploid and tetraploid genomes of Acorus and the evolution of monocots.</title>
        <authorList>
            <person name="Ma L."/>
            <person name="Liu K.W."/>
            <person name="Li Z."/>
            <person name="Hsiao Y.Y."/>
            <person name="Qi Y."/>
            <person name="Fu T."/>
            <person name="Tang G.D."/>
            <person name="Zhang D."/>
            <person name="Sun W.H."/>
            <person name="Liu D.K."/>
            <person name="Li Y."/>
            <person name="Chen G.Z."/>
            <person name="Liu X.D."/>
            <person name="Liao X.Y."/>
            <person name="Jiang Y.T."/>
            <person name="Yu X."/>
            <person name="Hao Y."/>
            <person name="Huang J."/>
            <person name="Zhao X.W."/>
            <person name="Ke S."/>
            <person name="Chen Y.Y."/>
            <person name="Wu W.L."/>
            <person name="Hsu J.L."/>
            <person name="Lin Y.F."/>
            <person name="Huang M.D."/>
            <person name="Li C.Y."/>
            <person name="Huang L."/>
            <person name="Wang Z.W."/>
            <person name="Zhao X."/>
            <person name="Zhong W.Y."/>
            <person name="Peng D.H."/>
            <person name="Ahmad S."/>
            <person name="Lan S."/>
            <person name="Zhang J.S."/>
            <person name="Tsai W.C."/>
            <person name="Van de Peer Y."/>
            <person name="Liu Z.J."/>
        </authorList>
    </citation>
    <scope>NUCLEOTIDE SEQUENCE</scope>
    <source>
        <strain evidence="1">CP</strain>
    </source>
</reference>
<sequence length="80" mass="9076">MDDKLGIRKAVIEVGIPCTFIAGNFIAEYFIDALMCPLENKDMVTVYGTGLLNLEEDVAAFAIRHQYRRRSENAEPSRHM</sequence>
<dbReference type="EMBL" id="JAUJYO010000001">
    <property type="protein sequence ID" value="KAK1326339.1"/>
    <property type="molecule type" value="Genomic_DNA"/>
</dbReference>
<gene>
    <name evidence="1" type="ORF">QJS10_CPA01g01550</name>
</gene>
<dbReference type="Proteomes" id="UP001180020">
    <property type="component" value="Unassembled WGS sequence"/>
</dbReference>
<protein>
    <submittedName>
        <fullName evidence="1">Uncharacterized protein</fullName>
    </submittedName>
</protein>